<feature type="signal peptide" evidence="1">
    <location>
        <begin position="1"/>
        <end position="27"/>
    </location>
</feature>
<evidence type="ECO:0000313" key="3">
    <source>
        <dbReference type="Proteomes" id="UP001233673"/>
    </source>
</evidence>
<feature type="chain" id="PRO_5045290645" evidence="1">
    <location>
        <begin position="28"/>
        <end position="136"/>
    </location>
</feature>
<proteinExistence type="predicted"/>
<dbReference type="Proteomes" id="UP001233673">
    <property type="component" value="Unassembled WGS sequence"/>
</dbReference>
<evidence type="ECO:0000313" key="2">
    <source>
        <dbReference type="EMBL" id="MDP5184273.1"/>
    </source>
</evidence>
<name>A0ABT9IFC2_9ACTN</name>
<comment type="caution">
    <text evidence="2">The sequence shown here is derived from an EMBL/GenBank/DDBJ whole genome shotgun (WGS) entry which is preliminary data.</text>
</comment>
<reference evidence="3" key="1">
    <citation type="submission" date="2023-05" db="EMBL/GenBank/DDBJ databases">
        <title>Draft genome of Pseudofrankia sp. BMG5.37.</title>
        <authorList>
            <person name="Gtari M."/>
            <person name="Ghodhbane F."/>
            <person name="Sbissi I."/>
        </authorList>
    </citation>
    <scope>NUCLEOTIDE SEQUENCE [LARGE SCALE GENOMIC DNA]</scope>
    <source>
        <strain evidence="3">BMG 814</strain>
    </source>
</reference>
<protein>
    <submittedName>
        <fullName evidence="2">Uncharacterized protein</fullName>
    </submittedName>
</protein>
<gene>
    <name evidence="2" type="ORF">QOZ88_16690</name>
</gene>
<sequence>MATTHTRRLTRGALAAGAVLLCPLAGCSGTEPNTGTSVLEDTGAAASTASSAAGAVGEAVDCSGTSCSVTLGADSESVEILGTTVSFGGVQDGEATFSVGNQEVSCTEGQTVGAGPLSMECTTVSADSVTFTASLG</sequence>
<keyword evidence="3" id="KW-1185">Reference proteome</keyword>
<dbReference type="RefSeq" id="WP_306000854.1">
    <property type="nucleotide sequence ID" value="NZ_JASNFN010000022.1"/>
</dbReference>
<dbReference type="EMBL" id="JASNFN010000022">
    <property type="protein sequence ID" value="MDP5184273.1"/>
    <property type="molecule type" value="Genomic_DNA"/>
</dbReference>
<keyword evidence="1" id="KW-0732">Signal</keyword>
<organism evidence="2 3">
    <name type="scientific">Blastococcus carthaginiensis</name>
    <dbReference type="NCBI Taxonomy" id="3050034"/>
    <lineage>
        <taxon>Bacteria</taxon>
        <taxon>Bacillati</taxon>
        <taxon>Actinomycetota</taxon>
        <taxon>Actinomycetes</taxon>
        <taxon>Geodermatophilales</taxon>
        <taxon>Geodermatophilaceae</taxon>
        <taxon>Blastococcus</taxon>
    </lineage>
</organism>
<evidence type="ECO:0000256" key="1">
    <source>
        <dbReference type="SAM" id="SignalP"/>
    </source>
</evidence>
<accession>A0ABT9IFC2</accession>